<organism evidence="1 2">
    <name type="scientific">Cuniculiplasma divulgatum</name>
    <dbReference type="NCBI Taxonomy" id="1673428"/>
    <lineage>
        <taxon>Archaea</taxon>
        <taxon>Methanobacteriati</taxon>
        <taxon>Thermoplasmatota</taxon>
        <taxon>Thermoplasmata</taxon>
        <taxon>Thermoplasmatales</taxon>
        <taxon>Cuniculiplasmataceae</taxon>
        <taxon>Cuniculiplasma</taxon>
    </lineage>
</organism>
<dbReference type="GeneID" id="41588540"/>
<dbReference type="InterPro" id="IPR005247">
    <property type="entry name" value="YbhB_YbcL/LppC-like"/>
</dbReference>
<name>A0A1N5V9P6_9ARCH</name>
<gene>
    <name evidence="1" type="ORF">CSP5_1293</name>
</gene>
<protein>
    <submittedName>
        <fullName evidence="1">PEBP family protease inhibitor</fullName>
    </submittedName>
</protein>
<dbReference type="SUPFAM" id="SSF49777">
    <property type="entry name" value="PEBP-like"/>
    <property type="match status" value="1"/>
</dbReference>
<dbReference type="RefSeq" id="WP_148689918.1">
    <property type="nucleotide sequence ID" value="NZ_LT671858.1"/>
</dbReference>
<reference evidence="1 2" key="1">
    <citation type="submission" date="2016-04" db="EMBL/GenBank/DDBJ databases">
        <authorList>
            <person name="Evans L.H."/>
            <person name="Alamgir A."/>
            <person name="Owens N."/>
            <person name="Weber N.D."/>
            <person name="Virtaneva K."/>
            <person name="Barbian K."/>
            <person name="Babar A."/>
            <person name="Rosenke K."/>
        </authorList>
    </citation>
    <scope>NUCLEOTIDE SEQUENCE [LARGE SCALE GENOMIC DNA]</scope>
    <source>
        <strain evidence="2">S5(T) (JCM 30642 \VKM B-2941)</strain>
    </source>
</reference>
<sequence>MSFEMHVDTIKYGDEISEKYTCSGQNISPEIKWKDAPSSTKEIVLFMDDPDAPRKSFNHWCMRNIQSSVGTIHENVPIAEKTDEGWIQLKNDFGKNGYGGPCPPGKKTHKYTVTLYALVRPLNESETVDRESMRKLCETLMVKKVTWMFTYGKK</sequence>
<dbReference type="Proteomes" id="UP000195607">
    <property type="component" value="Chromosome I"/>
</dbReference>
<dbReference type="PANTHER" id="PTHR30289:SF1">
    <property type="entry name" value="PEBP (PHOSPHATIDYLETHANOLAMINE-BINDING PROTEIN) FAMILY PROTEIN"/>
    <property type="match status" value="1"/>
</dbReference>
<dbReference type="Gene3D" id="3.90.280.10">
    <property type="entry name" value="PEBP-like"/>
    <property type="match status" value="1"/>
</dbReference>
<dbReference type="InterPro" id="IPR036610">
    <property type="entry name" value="PEBP-like_sf"/>
</dbReference>
<proteinExistence type="predicted"/>
<dbReference type="PANTHER" id="PTHR30289">
    <property type="entry name" value="UNCHARACTERIZED PROTEIN YBCL-RELATED"/>
    <property type="match status" value="1"/>
</dbReference>
<dbReference type="InterPro" id="IPR008914">
    <property type="entry name" value="PEBP"/>
</dbReference>
<dbReference type="AlphaFoldDB" id="A0A1N5V9P6"/>
<evidence type="ECO:0000313" key="1">
    <source>
        <dbReference type="EMBL" id="SIM69704.1"/>
    </source>
</evidence>
<dbReference type="Pfam" id="PF01161">
    <property type="entry name" value="PBP"/>
    <property type="match status" value="1"/>
</dbReference>
<dbReference type="CDD" id="cd00865">
    <property type="entry name" value="PEBP_bact_arch"/>
    <property type="match status" value="1"/>
</dbReference>
<dbReference type="NCBIfam" id="TIGR00481">
    <property type="entry name" value="YbhB/YbcL family Raf kinase inhibitor-like protein"/>
    <property type="match status" value="1"/>
</dbReference>
<evidence type="ECO:0000313" key="2">
    <source>
        <dbReference type="Proteomes" id="UP000195607"/>
    </source>
</evidence>
<dbReference type="EMBL" id="LT671858">
    <property type="protein sequence ID" value="SIM69704.1"/>
    <property type="molecule type" value="Genomic_DNA"/>
</dbReference>
<accession>A0A1N5V9P6</accession>